<feature type="domain" description="Stage IV sporulation protein A ATPase" evidence="3">
    <location>
        <begin position="7"/>
        <end position="242"/>
    </location>
</feature>
<dbReference type="CDD" id="cd00882">
    <property type="entry name" value="Ras_like_GTPase"/>
    <property type="match status" value="1"/>
</dbReference>
<keyword evidence="1" id="KW-0067">ATP-binding</keyword>
<sequence>MDKINTNTYDLYRDIQRRTNGEIYLGVVGPVRSGKSTFIKRFMDLMVLPNMEDASDRERTIDELPQSAQGKTIMTTEPKFIPKEAANIFLAEDLPVQIRLIDCVGFLIEGANGHMEEGNQRMVKTPWMEQEIPFSQAASIGTEKVIKEHATIGIVVTTDGSFTEIPRENYVPAEEKTIAELKEIGKPFVVLLNTPRPYQAESEQLAQQLSEKYQVQVLPVNCEQLKKDDINRILKSVLYEFPITRIEFFIPKWVEMLESSHKVKEAAILNAGTILKNLQFVKDAAVESFEPEGDEIKSMRMEQVDFSSGNVKIRMDVDEKLYYENMSEMAGMDISGEYQLISLIRELASVKKEYEKVAEAMQSVQQKGYGVVLPSMSDIQIEEPQLIRHGNKYGVKLKASSPSIHMIRANVETEIAPIIGSEDQAKDLVSYILDNENREEGLWETNIFGKSIGELVEDGINRKITMMDDDSQMKLQDTMQKIVNDSNGGLVCIII</sequence>
<dbReference type="InterPro" id="IPR014201">
    <property type="entry name" value="Spore_IV_A"/>
</dbReference>
<keyword evidence="1" id="KW-0749">Sporulation</keyword>
<dbReference type="Pfam" id="PF20439">
    <property type="entry name" value="SpoIVA_C"/>
    <property type="match status" value="1"/>
</dbReference>
<keyword evidence="7" id="KW-1185">Reference proteome</keyword>
<dbReference type="RefSeq" id="WP_158423838.1">
    <property type="nucleotide sequence ID" value="NZ_JAOQJQ010000001.1"/>
</dbReference>
<gene>
    <name evidence="6" type="primary">spoIVA</name>
    <name evidence="6" type="ORF">OCV88_01255</name>
</gene>
<dbReference type="Proteomes" id="UP001652442">
    <property type="component" value="Unassembled WGS sequence"/>
</dbReference>
<comment type="caution">
    <text evidence="6">The sequence shown here is derived from an EMBL/GenBank/DDBJ whole genome shotgun (WGS) entry which is preliminary data.</text>
</comment>
<name>A0ABT2TGE7_9FIRM</name>
<dbReference type="SUPFAM" id="SSF52540">
    <property type="entry name" value="P-loop containing nucleoside triphosphate hydrolases"/>
    <property type="match status" value="1"/>
</dbReference>
<evidence type="ECO:0000259" key="5">
    <source>
        <dbReference type="Pfam" id="PF20439"/>
    </source>
</evidence>
<evidence type="ECO:0000259" key="3">
    <source>
        <dbReference type="Pfam" id="PF09547"/>
    </source>
</evidence>
<keyword evidence="2" id="KW-0175">Coiled coil</keyword>
<evidence type="ECO:0000313" key="7">
    <source>
        <dbReference type="Proteomes" id="UP001652442"/>
    </source>
</evidence>
<dbReference type="EMBL" id="JAOQJQ010000001">
    <property type="protein sequence ID" value="MCU6760961.1"/>
    <property type="molecule type" value="Genomic_DNA"/>
</dbReference>
<evidence type="ECO:0000313" key="6">
    <source>
        <dbReference type="EMBL" id="MCU6760961.1"/>
    </source>
</evidence>
<dbReference type="Pfam" id="PF20438">
    <property type="entry name" value="SpoIVA_middle"/>
    <property type="match status" value="1"/>
</dbReference>
<dbReference type="InterPro" id="IPR046841">
    <property type="entry name" value="SpoIVA_middle"/>
</dbReference>
<dbReference type="Pfam" id="PF09547">
    <property type="entry name" value="SpoIVA_ATPase"/>
    <property type="match status" value="1"/>
</dbReference>
<accession>A0ABT2TGE7</accession>
<dbReference type="InterPro" id="IPR027417">
    <property type="entry name" value="P-loop_NTPase"/>
</dbReference>
<feature type="coiled-coil region" evidence="2">
    <location>
        <begin position="340"/>
        <end position="367"/>
    </location>
</feature>
<dbReference type="InterPro" id="IPR046840">
    <property type="entry name" value="SpoIVA_C"/>
</dbReference>
<dbReference type="EC" id="3.6.1.-" evidence="1"/>
<comment type="subcellular location">
    <subcellularLocation>
        <location evidence="1">Cytoplasm</location>
    </subcellularLocation>
</comment>
<feature type="domain" description="Sporulation stage IV protein A C-terminal" evidence="5">
    <location>
        <begin position="421"/>
        <end position="495"/>
    </location>
</feature>
<organism evidence="6 7">
    <name type="scientific">Brotonthovivens ammoniilytica</name>
    <dbReference type="NCBI Taxonomy" id="2981725"/>
    <lineage>
        <taxon>Bacteria</taxon>
        <taxon>Bacillati</taxon>
        <taxon>Bacillota</taxon>
        <taxon>Clostridia</taxon>
        <taxon>Lachnospirales</taxon>
        <taxon>Lachnospiraceae</taxon>
        <taxon>Brotonthovivens</taxon>
    </lineage>
</organism>
<comment type="catalytic activity">
    <reaction evidence="1">
        <text>ATP + H2O = ADP + phosphate + H(+)</text>
        <dbReference type="Rhea" id="RHEA:13065"/>
        <dbReference type="ChEBI" id="CHEBI:15377"/>
        <dbReference type="ChEBI" id="CHEBI:15378"/>
        <dbReference type="ChEBI" id="CHEBI:30616"/>
        <dbReference type="ChEBI" id="CHEBI:43474"/>
        <dbReference type="ChEBI" id="CHEBI:456216"/>
    </reaction>
</comment>
<dbReference type="NCBIfam" id="TIGR02836">
    <property type="entry name" value="spore_IV_A"/>
    <property type="match status" value="1"/>
</dbReference>
<evidence type="ECO:0000256" key="2">
    <source>
        <dbReference type="SAM" id="Coils"/>
    </source>
</evidence>
<dbReference type="PIRSF" id="PIRSF007466">
    <property type="entry name" value="SpoIVA"/>
    <property type="match status" value="1"/>
</dbReference>
<keyword evidence="1" id="KW-0378">Hydrolase</keyword>
<feature type="domain" description="Stage IV sporulation protein A middle" evidence="4">
    <location>
        <begin position="243"/>
        <end position="420"/>
    </location>
</feature>
<dbReference type="InterPro" id="IPR046842">
    <property type="entry name" value="SpoIVA_ATPase"/>
</dbReference>
<evidence type="ECO:0000259" key="4">
    <source>
        <dbReference type="Pfam" id="PF20438"/>
    </source>
</evidence>
<keyword evidence="1" id="KW-0963">Cytoplasm</keyword>
<proteinExistence type="predicted"/>
<keyword evidence="1" id="KW-0547">Nucleotide-binding</keyword>
<protein>
    <recommendedName>
        <fullName evidence="1">Stage IV sporulation protein A</fullName>
        <ecNumber evidence="1">3.6.1.-</ecNumber>
    </recommendedName>
    <alternativeName>
        <fullName evidence="1">Coat morphogenetic protein SpoIVA</fullName>
    </alternativeName>
</protein>
<reference evidence="6 7" key="1">
    <citation type="journal article" date="2021" name="ISME Commun">
        <title>Automated analysis of genomic sequences facilitates high-throughput and comprehensive description of bacteria.</title>
        <authorList>
            <person name="Hitch T.C.A."/>
        </authorList>
    </citation>
    <scope>NUCLEOTIDE SEQUENCE [LARGE SCALE GENOMIC DNA]</scope>
    <source>
        <strain evidence="6 7">Sanger_109</strain>
    </source>
</reference>
<evidence type="ECO:0000256" key="1">
    <source>
        <dbReference type="PIRNR" id="PIRNR007466"/>
    </source>
</evidence>
<dbReference type="Gene3D" id="3.40.50.300">
    <property type="entry name" value="P-loop containing nucleotide triphosphate hydrolases"/>
    <property type="match status" value="1"/>
</dbReference>
<comment type="function">
    <text evidence="1">ATPase. Has a role at an early stage in the morphogenesis of the spore coat.</text>
</comment>